<dbReference type="HOGENOM" id="CLU_3346076_0_0_11"/>
<protein>
    <submittedName>
        <fullName evidence="2">Uncharacterized protein</fullName>
    </submittedName>
</protein>
<dbReference type="Proteomes" id="UP000001574">
    <property type="component" value="Chromosome"/>
</dbReference>
<gene>
    <name evidence="2" type="ordered locus">MAV_0762</name>
</gene>
<evidence type="ECO:0000313" key="3">
    <source>
        <dbReference type="Proteomes" id="UP000001574"/>
    </source>
</evidence>
<feature type="region of interest" description="Disordered" evidence="1">
    <location>
        <begin position="1"/>
        <end position="37"/>
    </location>
</feature>
<reference evidence="2 3" key="1">
    <citation type="submission" date="2006-10" db="EMBL/GenBank/DDBJ databases">
        <authorList>
            <person name="Fleischmann R.D."/>
            <person name="Dodson R.J."/>
            <person name="Haft D.H."/>
            <person name="Merkel J.S."/>
            <person name="Nelson W.C."/>
            <person name="Fraser C.M."/>
        </authorList>
    </citation>
    <scope>NUCLEOTIDE SEQUENCE [LARGE SCALE GENOMIC DNA]</scope>
    <source>
        <strain evidence="2 3">104</strain>
    </source>
</reference>
<name>A0A0H2ZSC3_MYCA1</name>
<dbReference type="EMBL" id="CP000479">
    <property type="protein sequence ID" value="ABK64587.1"/>
    <property type="molecule type" value="Genomic_DNA"/>
</dbReference>
<organism evidence="2 3">
    <name type="scientific">Mycobacterium avium (strain 104)</name>
    <dbReference type="NCBI Taxonomy" id="243243"/>
    <lineage>
        <taxon>Bacteria</taxon>
        <taxon>Bacillati</taxon>
        <taxon>Actinomycetota</taxon>
        <taxon>Actinomycetes</taxon>
        <taxon>Mycobacteriales</taxon>
        <taxon>Mycobacteriaceae</taxon>
        <taxon>Mycobacterium</taxon>
        <taxon>Mycobacterium avium complex (MAC)</taxon>
    </lineage>
</organism>
<sequence>MTRSPTRAGAAGMTVRLPTRGENMRRRGAQQRLGSKD</sequence>
<accession>A0A0H2ZSC3</accession>
<evidence type="ECO:0000313" key="2">
    <source>
        <dbReference type="EMBL" id="ABK64587.1"/>
    </source>
</evidence>
<evidence type="ECO:0000256" key="1">
    <source>
        <dbReference type="SAM" id="MobiDB-lite"/>
    </source>
</evidence>
<proteinExistence type="predicted"/>
<dbReference type="AlphaFoldDB" id="A0A0H2ZSC3"/>
<dbReference type="KEGG" id="mav:MAV_0762"/>